<reference evidence="1 2" key="1">
    <citation type="journal article" date="2009" name="PLoS Genet.">
        <title>Localized plasticity in the streamlined genomes of vinyl chloride respiring Dehalococcoides.</title>
        <authorList>
            <person name="McMurdie P.J."/>
            <person name="Behrens S.F."/>
            <person name="Muller J.A."/>
            <person name="Goke J."/>
            <person name="Ritalahti K.M."/>
            <person name="Wagner R."/>
            <person name="Goltsman E."/>
            <person name="Lapidus A."/>
            <person name="Holmes S."/>
            <person name="Loffler F.E."/>
            <person name="Spormann A.M."/>
        </authorList>
    </citation>
    <scope>NUCLEOTIDE SEQUENCE [LARGE SCALE GENOMIC DNA]</scope>
    <source>
        <strain evidence="1 2">VS</strain>
    </source>
</reference>
<accession>D2BJE9</accession>
<proteinExistence type="predicted"/>
<organism evidence="1 2">
    <name type="scientific">Dehalococcoides mccartyi (strain VS)</name>
    <dbReference type="NCBI Taxonomy" id="311424"/>
    <lineage>
        <taxon>Bacteria</taxon>
        <taxon>Bacillati</taxon>
        <taxon>Chloroflexota</taxon>
        <taxon>Dehalococcoidia</taxon>
        <taxon>Dehalococcoidales</taxon>
        <taxon>Dehalococcoidaceae</taxon>
        <taxon>Dehalococcoides</taxon>
    </lineage>
</organism>
<dbReference type="Proteomes" id="UP000002506">
    <property type="component" value="Chromosome"/>
</dbReference>
<dbReference type="HOGENOM" id="CLU_2842508_0_0_0"/>
<evidence type="ECO:0000313" key="1">
    <source>
        <dbReference type="EMBL" id="ACZ62449.1"/>
    </source>
</evidence>
<gene>
    <name evidence="1" type="ordered locus">DhcVS_1350</name>
</gene>
<dbReference type="KEGG" id="dev:DhcVS_1350"/>
<dbReference type="AlphaFoldDB" id="D2BJE9"/>
<name>D2BJE9_DEHMV</name>
<dbReference type="EMBL" id="CP001827">
    <property type="protein sequence ID" value="ACZ62449.1"/>
    <property type="molecule type" value="Genomic_DNA"/>
</dbReference>
<sequence length="65" mass="7407">MGRATNVLADSKNAFTRLLSQYISTFRMCQYINEHVTFLTHACACLRLWAICIKIIHTCLDNTLG</sequence>
<protein>
    <submittedName>
        <fullName evidence="1">Uncharacterized protein</fullName>
    </submittedName>
</protein>
<evidence type="ECO:0000313" key="2">
    <source>
        <dbReference type="Proteomes" id="UP000002506"/>
    </source>
</evidence>